<dbReference type="GO" id="GO:0006310">
    <property type="term" value="P:DNA recombination"/>
    <property type="evidence" value="ECO:0007669"/>
    <property type="project" value="InterPro"/>
</dbReference>
<proteinExistence type="inferred from homology"/>
<dbReference type="EMBL" id="SMYO01000038">
    <property type="protein sequence ID" value="TDK54752.1"/>
    <property type="molecule type" value="Genomic_DNA"/>
</dbReference>
<evidence type="ECO:0000256" key="1">
    <source>
        <dbReference type="ARBA" id="ARBA00010657"/>
    </source>
</evidence>
<dbReference type="CDD" id="cd17242">
    <property type="entry name" value="MobM_relaxase"/>
    <property type="match status" value="1"/>
</dbReference>
<dbReference type="AlphaFoldDB" id="A0A4R5VIC8"/>
<feature type="coiled-coil region" evidence="2">
    <location>
        <begin position="143"/>
        <end position="191"/>
    </location>
</feature>
<evidence type="ECO:0000256" key="2">
    <source>
        <dbReference type="SAM" id="Coils"/>
    </source>
</evidence>
<dbReference type="Proteomes" id="UP000295132">
    <property type="component" value="Unassembled WGS sequence"/>
</dbReference>
<dbReference type="InterPro" id="IPR001668">
    <property type="entry name" value="Mob_Pre"/>
</dbReference>
<feature type="coiled-coil region" evidence="2">
    <location>
        <begin position="241"/>
        <end position="278"/>
    </location>
</feature>
<accession>A0A4R5VIC8</accession>
<reference evidence="3 4" key="1">
    <citation type="submission" date="2019-03" db="EMBL/GenBank/DDBJ databases">
        <title>Bacillus niacini sp. nov. a Nicotinate-Metabolizing Mesophile Isolated from Soil.</title>
        <authorList>
            <person name="Zhang G."/>
        </authorList>
    </citation>
    <scope>NUCLEOTIDE SEQUENCE [LARGE SCALE GENOMIC DNA]</scope>
    <source>
        <strain evidence="3 4">WN066</strain>
    </source>
</reference>
<dbReference type="Gene3D" id="1.20.5.340">
    <property type="match status" value="1"/>
</dbReference>
<sequence length="311" mass="36240">MNYTERIQKEIDARYTGTKKIRRDAVKLCSFLVTSDKSFFDGLSPEEEKRYFQESLAFLQDRYGKENILYAMVHKDEKTPHMHVGMVPITQDGKLAAKAFFGKRSELQQLQDQFHGHIVKAGFSLERGISSDKKHVEPKRFKAMSVREEIQSLEGQLQEKQEQKQQIESSIKEIKGRLSDLEGDLSAIENHGHAIDQIETKKPLTSRDSVLIKQNDFILLQHTAKKVPLLERQAIQLKSEKQHLAQKISGLDSENHRLRQENKTLKAENSKLKNMLDKIQTFFRENQLFAKFNEFLHKFSKDKEKQSEIER</sequence>
<name>A0A4R5VIC8_9BACI</name>
<dbReference type="NCBIfam" id="NF041497">
    <property type="entry name" value="MobV"/>
    <property type="match status" value="1"/>
</dbReference>
<keyword evidence="2" id="KW-0175">Coiled coil</keyword>
<dbReference type="Pfam" id="PF01076">
    <property type="entry name" value="Mob_Pre"/>
    <property type="match status" value="1"/>
</dbReference>
<evidence type="ECO:0000313" key="4">
    <source>
        <dbReference type="Proteomes" id="UP000295132"/>
    </source>
</evidence>
<dbReference type="GO" id="GO:0003677">
    <property type="term" value="F:DNA binding"/>
    <property type="evidence" value="ECO:0007669"/>
    <property type="project" value="InterPro"/>
</dbReference>
<organism evidence="3 4">
    <name type="scientific">Bacillus salipaludis</name>
    <dbReference type="NCBI Taxonomy" id="2547811"/>
    <lineage>
        <taxon>Bacteria</taxon>
        <taxon>Bacillati</taxon>
        <taxon>Bacillota</taxon>
        <taxon>Bacilli</taxon>
        <taxon>Bacillales</taxon>
        <taxon>Bacillaceae</taxon>
        <taxon>Bacillus</taxon>
    </lineage>
</organism>
<comment type="caution">
    <text evidence="3">The sequence shown here is derived from an EMBL/GenBank/DDBJ whole genome shotgun (WGS) entry which is preliminary data.</text>
</comment>
<comment type="similarity">
    <text evidence="1">Belongs to the plasmid mobilization pre family.</text>
</comment>
<gene>
    <name evidence="3" type="ORF">E2K98_28840</name>
</gene>
<dbReference type="Gene3D" id="3.30.930.30">
    <property type="match status" value="1"/>
</dbReference>
<protein>
    <submittedName>
        <fullName evidence="3">Plasmid recombination protein</fullName>
    </submittedName>
</protein>
<evidence type="ECO:0000313" key="3">
    <source>
        <dbReference type="EMBL" id="TDK54752.1"/>
    </source>
</evidence>